<sequence length="499" mass="52986">MTTLNEIGEIGTHATFDVHDPGTGEVVGTYPIHTEADVEAAVARARTAFDWWSGLDYAERARRLAGFAGLLARRMRQLAAVMHDETGKPYSDAALEVALSLDHLKWAGRNAPKVLGRKSARVGLLTINQAASVEYKPLGVIGVIGPWNYPVFTPLGSIVYALAAGNAVVFKPSEYSPGVGRWLVDMFTEVVPEQPVLQLITGDGPTGAALCRSGVDKIAFTGSTATAKKVMAVCAESLTPLVAECGGKDVLLVDADADLDAAADAALWAGMANAGQSCIGTERVYVHERVYDTFVDTLVTKAKQQRAGNDSGAKIGPITMPKQLEVIRRHIEDAVARGGRALTGGADSIVGQVVQPTVLVDVPEDAPAVTEETFGPTLTVAKVPDMDTAIARANDSRYGLSAAVFSKARGRELADRLRTGMVSVNAVFTFPQIPSLPFGGVGDSGFGRIHGPDGLREFTYAHAVARQRFPSLLALTTFDRTQKADDTMATLMALLFGRH</sequence>
<evidence type="ECO:0000256" key="6">
    <source>
        <dbReference type="RuleBase" id="RU003345"/>
    </source>
</evidence>
<dbReference type="PROSITE" id="PS00687">
    <property type="entry name" value="ALDEHYDE_DEHYDR_GLU"/>
    <property type="match status" value="1"/>
</dbReference>
<dbReference type="SUPFAM" id="SSF53720">
    <property type="entry name" value="ALDH-like"/>
    <property type="match status" value="1"/>
</dbReference>
<evidence type="ECO:0000256" key="1">
    <source>
        <dbReference type="ARBA" id="ARBA00009986"/>
    </source>
</evidence>
<dbReference type="InterPro" id="IPR016161">
    <property type="entry name" value="Ald_DH/histidinol_DH"/>
</dbReference>
<protein>
    <recommendedName>
        <fullName evidence="3">Aldehyde dehydrogenase</fullName>
    </recommendedName>
</protein>
<dbReference type="EMBL" id="NGAF01000008">
    <property type="protein sequence ID" value="OXR43721.1"/>
    <property type="molecule type" value="Genomic_DNA"/>
</dbReference>
<evidence type="ECO:0000256" key="5">
    <source>
        <dbReference type="PROSITE-ProRule" id="PRU10007"/>
    </source>
</evidence>
<dbReference type="GO" id="GO:0016620">
    <property type="term" value="F:oxidoreductase activity, acting on the aldehyde or oxo group of donors, NAD or NADP as acceptor"/>
    <property type="evidence" value="ECO:0007669"/>
    <property type="project" value="InterPro"/>
</dbReference>
<dbReference type="InterPro" id="IPR016163">
    <property type="entry name" value="Ald_DH_C"/>
</dbReference>
<reference evidence="8 9" key="1">
    <citation type="submission" date="2017-07" db="EMBL/GenBank/DDBJ databases">
        <title>First draft Genome Sequence of Nocardia cerradoensis isolated from human infection.</title>
        <authorList>
            <person name="Carrasco G."/>
        </authorList>
    </citation>
    <scope>NUCLEOTIDE SEQUENCE [LARGE SCALE GENOMIC DNA]</scope>
    <source>
        <strain evidence="8 9">CNM20130759</strain>
    </source>
</reference>
<dbReference type="CDD" id="cd07099">
    <property type="entry name" value="ALDH_DDALDH"/>
    <property type="match status" value="1"/>
</dbReference>
<evidence type="ECO:0000259" key="7">
    <source>
        <dbReference type="Pfam" id="PF00171"/>
    </source>
</evidence>
<name>A0A231H4E0_9NOCA</name>
<feature type="active site" evidence="4">
    <location>
        <position position="278"/>
    </location>
</feature>
<comment type="caution">
    <text evidence="8">The sequence shown here is derived from an EMBL/GenBank/DDBJ whole genome shotgun (WGS) entry which is preliminary data.</text>
</comment>
<evidence type="ECO:0000313" key="8">
    <source>
        <dbReference type="EMBL" id="OXR43721.1"/>
    </source>
</evidence>
<dbReference type="Gene3D" id="3.40.605.10">
    <property type="entry name" value="Aldehyde Dehydrogenase, Chain A, domain 1"/>
    <property type="match status" value="1"/>
</dbReference>
<dbReference type="InterPro" id="IPR029510">
    <property type="entry name" value="Ald_DH_CS_GLU"/>
</dbReference>
<dbReference type="Pfam" id="PF00171">
    <property type="entry name" value="Aldedh"/>
    <property type="match status" value="1"/>
</dbReference>
<dbReference type="RefSeq" id="WP_094026149.1">
    <property type="nucleotide sequence ID" value="NZ_NGAF01000008.1"/>
</dbReference>
<accession>A0A231H4E0</accession>
<dbReference type="InterPro" id="IPR012394">
    <property type="entry name" value="Aldehyde_DH_NAD(P)"/>
</dbReference>
<evidence type="ECO:0000313" key="9">
    <source>
        <dbReference type="Proteomes" id="UP000215506"/>
    </source>
</evidence>
<gene>
    <name evidence="8" type="primary">gabD_3</name>
    <name evidence="8" type="ORF">B7C42_03956</name>
</gene>
<dbReference type="InterPro" id="IPR016162">
    <property type="entry name" value="Ald_DH_N"/>
</dbReference>
<evidence type="ECO:0000256" key="3">
    <source>
        <dbReference type="PIRNR" id="PIRNR036492"/>
    </source>
</evidence>
<evidence type="ECO:0000256" key="2">
    <source>
        <dbReference type="ARBA" id="ARBA00023002"/>
    </source>
</evidence>
<feature type="active site" evidence="4 5">
    <location>
        <position position="244"/>
    </location>
</feature>
<dbReference type="PIRSF" id="PIRSF036492">
    <property type="entry name" value="ALDH"/>
    <property type="match status" value="1"/>
</dbReference>
<comment type="similarity">
    <text evidence="1 3 6">Belongs to the aldehyde dehydrogenase family.</text>
</comment>
<evidence type="ECO:0000256" key="4">
    <source>
        <dbReference type="PIRSR" id="PIRSR036492-1"/>
    </source>
</evidence>
<proteinExistence type="inferred from homology"/>
<dbReference type="Gene3D" id="3.40.309.10">
    <property type="entry name" value="Aldehyde Dehydrogenase, Chain A, domain 2"/>
    <property type="match status" value="1"/>
</dbReference>
<dbReference type="GO" id="GO:0006081">
    <property type="term" value="P:aldehyde metabolic process"/>
    <property type="evidence" value="ECO:0007669"/>
    <property type="project" value="InterPro"/>
</dbReference>
<feature type="domain" description="Aldehyde dehydrogenase" evidence="7">
    <location>
        <begin position="14"/>
        <end position="463"/>
    </location>
</feature>
<dbReference type="Proteomes" id="UP000215506">
    <property type="component" value="Unassembled WGS sequence"/>
</dbReference>
<keyword evidence="9" id="KW-1185">Reference proteome</keyword>
<dbReference type="PANTHER" id="PTHR11699">
    <property type="entry name" value="ALDEHYDE DEHYDROGENASE-RELATED"/>
    <property type="match status" value="1"/>
</dbReference>
<dbReference type="InterPro" id="IPR015590">
    <property type="entry name" value="Aldehyde_DH_dom"/>
</dbReference>
<organism evidence="8 9">
    <name type="scientific">Nocardia cerradoensis</name>
    <dbReference type="NCBI Taxonomy" id="85688"/>
    <lineage>
        <taxon>Bacteria</taxon>
        <taxon>Bacillati</taxon>
        <taxon>Actinomycetota</taxon>
        <taxon>Actinomycetes</taxon>
        <taxon>Mycobacteriales</taxon>
        <taxon>Nocardiaceae</taxon>
        <taxon>Nocardia</taxon>
    </lineage>
</organism>
<dbReference type="AlphaFoldDB" id="A0A231H4E0"/>
<keyword evidence="2 3" id="KW-0560">Oxidoreductase</keyword>